<dbReference type="Proteomes" id="UP001140091">
    <property type="component" value="Unassembled WGS sequence"/>
</dbReference>
<comment type="caution">
    <text evidence="2">The sequence shown here is derived from an EMBL/GenBank/DDBJ whole genome shotgun (WGS) entry which is preliminary data.</text>
</comment>
<protein>
    <submittedName>
        <fullName evidence="2">Uncharacterized protein</fullName>
    </submittedName>
</protein>
<dbReference type="AlphaFoldDB" id="A0A9W8J5V8"/>
<feature type="region of interest" description="Disordered" evidence="1">
    <location>
        <begin position="23"/>
        <end position="45"/>
    </location>
</feature>
<evidence type="ECO:0000313" key="3">
    <source>
        <dbReference type="Proteomes" id="UP001140091"/>
    </source>
</evidence>
<dbReference type="OrthoDB" id="3118637at2759"/>
<keyword evidence="3" id="KW-1185">Reference proteome</keyword>
<dbReference type="EMBL" id="JANBPK010000908">
    <property type="protein sequence ID" value="KAJ2929026.1"/>
    <property type="molecule type" value="Genomic_DNA"/>
</dbReference>
<feature type="non-terminal residue" evidence="2">
    <location>
        <position position="239"/>
    </location>
</feature>
<sequence length="239" mass="28151">MEIWRNMGRRIKYHTEEERQAARRIQSLERRSEPGAKEGRRQENRKAYAKRKVVIVPEPPEVVRALSSMEIGEHSLFEHLFLHHSIIPDPLELPAITLTDADFKIMMGHPPYPSHIIGLPSFEKDWPVISAVFHGYANRRFVSEQEKWIAGAVLRDRAALSSELTKSYRILMREWEQYRVDVRDHGHPDHLATEFIAFQNRLWTSRRLMWLAEDLKQLAEGEQTEALFVALRARLKHFR</sequence>
<evidence type="ECO:0000256" key="1">
    <source>
        <dbReference type="SAM" id="MobiDB-lite"/>
    </source>
</evidence>
<proteinExistence type="predicted"/>
<name>A0A9W8J5V8_9AGAR</name>
<gene>
    <name evidence="2" type="ORF">H1R20_g8065</name>
</gene>
<organism evidence="2 3">
    <name type="scientific">Candolleomyces eurysporus</name>
    <dbReference type="NCBI Taxonomy" id="2828524"/>
    <lineage>
        <taxon>Eukaryota</taxon>
        <taxon>Fungi</taxon>
        <taxon>Dikarya</taxon>
        <taxon>Basidiomycota</taxon>
        <taxon>Agaricomycotina</taxon>
        <taxon>Agaricomycetes</taxon>
        <taxon>Agaricomycetidae</taxon>
        <taxon>Agaricales</taxon>
        <taxon>Agaricineae</taxon>
        <taxon>Psathyrellaceae</taxon>
        <taxon>Candolleomyces</taxon>
    </lineage>
</organism>
<reference evidence="2" key="1">
    <citation type="submission" date="2022-06" db="EMBL/GenBank/DDBJ databases">
        <title>Genome Sequence of Candolleomyces eurysporus.</title>
        <authorList>
            <person name="Buettner E."/>
        </authorList>
    </citation>
    <scope>NUCLEOTIDE SEQUENCE</scope>
    <source>
        <strain evidence="2">VTCC 930004</strain>
    </source>
</reference>
<accession>A0A9W8J5V8</accession>
<evidence type="ECO:0000313" key="2">
    <source>
        <dbReference type="EMBL" id="KAJ2929026.1"/>
    </source>
</evidence>